<feature type="transmembrane region" description="Helical" evidence="6">
    <location>
        <begin position="262"/>
        <end position="282"/>
    </location>
</feature>
<dbReference type="InterPro" id="IPR018076">
    <property type="entry name" value="T2SS_GspF_dom"/>
</dbReference>
<evidence type="ECO:0000256" key="5">
    <source>
        <dbReference type="ARBA" id="ARBA00023136"/>
    </source>
</evidence>
<dbReference type="RefSeq" id="WP_343895174.1">
    <property type="nucleotide sequence ID" value="NZ_BAAAFZ010000024.1"/>
</dbReference>
<feature type="transmembrane region" description="Helical" evidence="6">
    <location>
        <begin position="6"/>
        <end position="26"/>
    </location>
</feature>
<evidence type="ECO:0000259" key="7">
    <source>
        <dbReference type="Pfam" id="PF00482"/>
    </source>
</evidence>
<keyword evidence="9" id="KW-1185">Reference proteome</keyword>
<dbReference type="Proteomes" id="UP001501588">
    <property type="component" value="Unassembled WGS sequence"/>
</dbReference>
<sequence>MQNGNLLALCVFLLVFACIASAIMVVRGDSDTRRLESRLRSANAAAAASTGAAGPKVPARDIRRSAGGSPLVRALEKLGRSRHVPKERRIAWPLVVAAGVAAAAGGSYLGTKLVGAAAAPAIGLLAALFFVRVLFRMERSRYQNMLFLQVPDAMGLILRAIRAGLPMGEALANVARELPSPSREEFAQVVGNIGIGQSLDTALLGLADRSGLTEYYFFAVTVGLQAQTGGNLGETIDNLADMVRKRVAMVGRVKALTGEARASAVILTSLPFAMGALISVLVPGHLTPLYQTDLGFRLLLIGGVMLGTGVMAIRWLISNAVKD</sequence>
<proteinExistence type="predicted"/>
<name>A0ABP3Q362_9PROT</name>
<evidence type="ECO:0000313" key="9">
    <source>
        <dbReference type="Proteomes" id="UP001501588"/>
    </source>
</evidence>
<evidence type="ECO:0000313" key="8">
    <source>
        <dbReference type="EMBL" id="GAA0581896.1"/>
    </source>
</evidence>
<organism evidence="8 9">
    <name type="scientific">Craurococcus roseus</name>
    <dbReference type="NCBI Taxonomy" id="77585"/>
    <lineage>
        <taxon>Bacteria</taxon>
        <taxon>Pseudomonadati</taxon>
        <taxon>Pseudomonadota</taxon>
        <taxon>Alphaproteobacteria</taxon>
        <taxon>Acetobacterales</taxon>
        <taxon>Acetobacteraceae</taxon>
        <taxon>Craurococcus</taxon>
    </lineage>
</organism>
<keyword evidence="2" id="KW-1003">Cell membrane</keyword>
<dbReference type="Pfam" id="PF00482">
    <property type="entry name" value="T2SSF"/>
    <property type="match status" value="1"/>
</dbReference>
<keyword evidence="5 6" id="KW-0472">Membrane</keyword>
<evidence type="ECO:0000256" key="2">
    <source>
        <dbReference type="ARBA" id="ARBA00022475"/>
    </source>
</evidence>
<dbReference type="EMBL" id="BAAAFZ010000024">
    <property type="protein sequence ID" value="GAA0581896.1"/>
    <property type="molecule type" value="Genomic_DNA"/>
</dbReference>
<evidence type="ECO:0000256" key="1">
    <source>
        <dbReference type="ARBA" id="ARBA00004651"/>
    </source>
</evidence>
<dbReference type="PANTHER" id="PTHR35007">
    <property type="entry name" value="INTEGRAL MEMBRANE PROTEIN-RELATED"/>
    <property type="match status" value="1"/>
</dbReference>
<dbReference type="Gene3D" id="1.20.81.30">
    <property type="entry name" value="Type II secretion system (T2SS), domain F"/>
    <property type="match status" value="1"/>
</dbReference>
<gene>
    <name evidence="8" type="ORF">GCM10009416_20450</name>
</gene>
<protein>
    <recommendedName>
        <fullName evidence="7">Type II secretion system protein GspF domain-containing protein</fullName>
    </recommendedName>
</protein>
<evidence type="ECO:0000256" key="6">
    <source>
        <dbReference type="SAM" id="Phobius"/>
    </source>
</evidence>
<feature type="transmembrane region" description="Helical" evidence="6">
    <location>
        <begin position="115"/>
        <end position="135"/>
    </location>
</feature>
<evidence type="ECO:0000256" key="3">
    <source>
        <dbReference type="ARBA" id="ARBA00022692"/>
    </source>
</evidence>
<feature type="transmembrane region" description="Helical" evidence="6">
    <location>
        <begin position="90"/>
        <end position="109"/>
    </location>
</feature>
<feature type="transmembrane region" description="Helical" evidence="6">
    <location>
        <begin position="294"/>
        <end position="317"/>
    </location>
</feature>
<dbReference type="InterPro" id="IPR042094">
    <property type="entry name" value="T2SS_GspF_sf"/>
</dbReference>
<reference evidence="9" key="1">
    <citation type="journal article" date="2019" name="Int. J. Syst. Evol. Microbiol.">
        <title>The Global Catalogue of Microorganisms (GCM) 10K type strain sequencing project: providing services to taxonomists for standard genome sequencing and annotation.</title>
        <authorList>
            <consortium name="The Broad Institute Genomics Platform"/>
            <consortium name="The Broad Institute Genome Sequencing Center for Infectious Disease"/>
            <person name="Wu L."/>
            <person name="Ma J."/>
        </authorList>
    </citation>
    <scope>NUCLEOTIDE SEQUENCE [LARGE SCALE GENOMIC DNA]</scope>
    <source>
        <strain evidence="9">JCM 9933</strain>
    </source>
</reference>
<keyword evidence="3 6" id="KW-0812">Transmembrane</keyword>
<comment type="subcellular location">
    <subcellularLocation>
        <location evidence="1">Cell membrane</location>
        <topology evidence="1">Multi-pass membrane protein</topology>
    </subcellularLocation>
</comment>
<accession>A0ABP3Q362</accession>
<evidence type="ECO:0000256" key="4">
    <source>
        <dbReference type="ARBA" id="ARBA00022989"/>
    </source>
</evidence>
<dbReference type="PANTHER" id="PTHR35007:SF1">
    <property type="entry name" value="PILUS ASSEMBLY PROTEIN"/>
    <property type="match status" value="1"/>
</dbReference>
<feature type="domain" description="Type II secretion system protein GspF" evidence="7">
    <location>
        <begin position="158"/>
        <end position="278"/>
    </location>
</feature>
<keyword evidence="4 6" id="KW-1133">Transmembrane helix</keyword>
<comment type="caution">
    <text evidence="8">The sequence shown here is derived from an EMBL/GenBank/DDBJ whole genome shotgun (WGS) entry which is preliminary data.</text>
</comment>